<protein>
    <submittedName>
        <fullName evidence="1">Uncharacterized protein</fullName>
    </submittedName>
</protein>
<organism evidence="1 2">
    <name type="scientific">Papaver somniferum</name>
    <name type="common">Opium poppy</name>
    <dbReference type="NCBI Taxonomy" id="3469"/>
    <lineage>
        <taxon>Eukaryota</taxon>
        <taxon>Viridiplantae</taxon>
        <taxon>Streptophyta</taxon>
        <taxon>Embryophyta</taxon>
        <taxon>Tracheophyta</taxon>
        <taxon>Spermatophyta</taxon>
        <taxon>Magnoliopsida</taxon>
        <taxon>Ranunculales</taxon>
        <taxon>Papaveraceae</taxon>
        <taxon>Papaveroideae</taxon>
        <taxon>Papaver</taxon>
    </lineage>
</organism>
<proteinExistence type="predicted"/>
<dbReference type="EMBL" id="CM010720">
    <property type="protein sequence ID" value="RZC65638.1"/>
    <property type="molecule type" value="Genomic_DNA"/>
</dbReference>
<sequence length="90" mass="9989">MACRSWLISPREEIGVFHHAPVVAIVSILVFAEQKNLSLVFPFPVFPFADVAFGTQTTIHKSIEDQIILVMLCLTNAGELCSLLTKDEET</sequence>
<accession>A0A4Y7K100</accession>
<keyword evidence="2" id="KW-1185">Reference proteome</keyword>
<evidence type="ECO:0000313" key="1">
    <source>
        <dbReference type="EMBL" id="RZC65638.1"/>
    </source>
</evidence>
<reference evidence="1 2" key="1">
    <citation type="journal article" date="2018" name="Science">
        <title>The opium poppy genome and morphinan production.</title>
        <authorList>
            <person name="Guo L."/>
            <person name="Winzer T."/>
            <person name="Yang X."/>
            <person name="Li Y."/>
            <person name="Ning Z."/>
            <person name="He Z."/>
            <person name="Teodor R."/>
            <person name="Lu Y."/>
            <person name="Bowser T.A."/>
            <person name="Graham I.A."/>
            <person name="Ye K."/>
        </authorList>
    </citation>
    <scope>NUCLEOTIDE SEQUENCE [LARGE SCALE GENOMIC DNA]</scope>
    <source>
        <strain evidence="2">cv. HN1</strain>
        <tissue evidence="1">Leaves</tissue>
    </source>
</reference>
<evidence type="ECO:0000313" key="2">
    <source>
        <dbReference type="Proteomes" id="UP000316621"/>
    </source>
</evidence>
<gene>
    <name evidence="1" type="ORF">C5167_009330</name>
</gene>
<dbReference type="Gramene" id="RZC65638">
    <property type="protein sequence ID" value="RZC65638"/>
    <property type="gene ID" value="C5167_009330"/>
</dbReference>
<dbReference type="Proteomes" id="UP000316621">
    <property type="component" value="Chromosome 6"/>
</dbReference>
<name>A0A4Y7K100_PAPSO</name>
<dbReference type="AlphaFoldDB" id="A0A4Y7K100"/>